<dbReference type="EMBL" id="JBHTBS010000015">
    <property type="protein sequence ID" value="MFC7339315.1"/>
    <property type="molecule type" value="Genomic_DNA"/>
</dbReference>
<protein>
    <submittedName>
        <fullName evidence="3">Antitoxin</fullName>
    </submittedName>
</protein>
<accession>A0ABW2LDX2</accession>
<sequence>MDTAKPFKSGRSQAVRLPKSFRFEGDEVVVTRLGAAVVLEFWTRLGCCGWLPIRVRLRSKALDISELKQ</sequence>
<keyword evidence="1" id="KW-0238">DNA-binding</keyword>
<name>A0ABW2LDX2_9BACT</name>
<evidence type="ECO:0000313" key="4">
    <source>
        <dbReference type="Proteomes" id="UP001596472"/>
    </source>
</evidence>
<evidence type="ECO:0000256" key="1">
    <source>
        <dbReference type="PROSITE-ProRule" id="PRU01076"/>
    </source>
</evidence>
<gene>
    <name evidence="3" type="ORF">ACFQY0_19135</name>
</gene>
<dbReference type="Pfam" id="PF04014">
    <property type="entry name" value="MazE_antitoxin"/>
    <property type="match status" value="1"/>
</dbReference>
<dbReference type="InterPro" id="IPR007159">
    <property type="entry name" value="SpoVT-AbrB_dom"/>
</dbReference>
<dbReference type="Gene3D" id="2.10.260.10">
    <property type="match status" value="1"/>
</dbReference>
<proteinExistence type="predicted"/>
<dbReference type="RefSeq" id="WP_379715896.1">
    <property type="nucleotide sequence ID" value="NZ_JBHTBS010000015.1"/>
</dbReference>
<evidence type="ECO:0000259" key="2">
    <source>
        <dbReference type="PROSITE" id="PS51740"/>
    </source>
</evidence>
<dbReference type="Proteomes" id="UP001596472">
    <property type="component" value="Unassembled WGS sequence"/>
</dbReference>
<feature type="domain" description="SpoVT-AbrB" evidence="2">
    <location>
        <begin position="4"/>
        <end position="44"/>
    </location>
</feature>
<dbReference type="SUPFAM" id="SSF89447">
    <property type="entry name" value="AbrB/MazE/MraZ-like"/>
    <property type="match status" value="1"/>
</dbReference>
<dbReference type="InterPro" id="IPR037914">
    <property type="entry name" value="SpoVT-AbrB_sf"/>
</dbReference>
<comment type="caution">
    <text evidence="3">The sequence shown here is derived from an EMBL/GenBank/DDBJ whole genome shotgun (WGS) entry which is preliminary data.</text>
</comment>
<dbReference type="PROSITE" id="PS51740">
    <property type="entry name" value="SPOVT_ABRB"/>
    <property type="match status" value="1"/>
</dbReference>
<evidence type="ECO:0000313" key="3">
    <source>
        <dbReference type="EMBL" id="MFC7339315.1"/>
    </source>
</evidence>
<organism evidence="3 4">
    <name type="scientific">Haloferula chungangensis</name>
    <dbReference type="NCBI Taxonomy" id="1048331"/>
    <lineage>
        <taxon>Bacteria</taxon>
        <taxon>Pseudomonadati</taxon>
        <taxon>Verrucomicrobiota</taxon>
        <taxon>Verrucomicrobiia</taxon>
        <taxon>Verrucomicrobiales</taxon>
        <taxon>Verrucomicrobiaceae</taxon>
        <taxon>Haloferula</taxon>
    </lineage>
</organism>
<reference evidence="4" key="1">
    <citation type="journal article" date="2019" name="Int. J. Syst. Evol. Microbiol.">
        <title>The Global Catalogue of Microorganisms (GCM) 10K type strain sequencing project: providing services to taxonomists for standard genome sequencing and annotation.</title>
        <authorList>
            <consortium name="The Broad Institute Genomics Platform"/>
            <consortium name="The Broad Institute Genome Sequencing Center for Infectious Disease"/>
            <person name="Wu L."/>
            <person name="Ma J."/>
        </authorList>
    </citation>
    <scope>NUCLEOTIDE SEQUENCE [LARGE SCALE GENOMIC DNA]</scope>
    <source>
        <strain evidence="4">CGMCC 4.1467</strain>
    </source>
</reference>
<keyword evidence="4" id="KW-1185">Reference proteome</keyword>